<evidence type="ECO:0000313" key="1">
    <source>
        <dbReference type="EMBL" id="CAG8756275.1"/>
    </source>
</evidence>
<sequence length="105" mass="12090">APLRYIQGTKFIQRKLRLLSLLSYPLIWSHGIAKSCATNHIPSISDKVKSIVAEQYVTLELFDLSNIIMPVWWKKKKVVRGCLVLLADKWLTHIPTNKRQTTVGY</sequence>
<name>A0A9N9J068_9GLOM</name>
<protein>
    <submittedName>
        <fullName evidence="1">12335_t:CDS:1</fullName>
    </submittedName>
</protein>
<reference evidence="1" key="1">
    <citation type="submission" date="2021-06" db="EMBL/GenBank/DDBJ databases">
        <authorList>
            <person name="Kallberg Y."/>
            <person name="Tangrot J."/>
            <person name="Rosling A."/>
        </authorList>
    </citation>
    <scope>NUCLEOTIDE SEQUENCE</scope>
    <source>
        <strain evidence="1">FL130A</strain>
    </source>
</reference>
<dbReference type="Proteomes" id="UP000789508">
    <property type="component" value="Unassembled WGS sequence"/>
</dbReference>
<organism evidence="1 2">
    <name type="scientific">Ambispora leptoticha</name>
    <dbReference type="NCBI Taxonomy" id="144679"/>
    <lineage>
        <taxon>Eukaryota</taxon>
        <taxon>Fungi</taxon>
        <taxon>Fungi incertae sedis</taxon>
        <taxon>Mucoromycota</taxon>
        <taxon>Glomeromycotina</taxon>
        <taxon>Glomeromycetes</taxon>
        <taxon>Archaeosporales</taxon>
        <taxon>Ambisporaceae</taxon>
        <taxon>Ambispora</taxon>
    </lineage>
</organism>
<feature type="non-terminal residue" evidence="1">
    <location>
        <position position="105"/>
    </location>
</feature>
<accession>A0A9N9J068</accession>
<evidence type="ECO:0000313" key="2">
    <source>
        <dbReference type="Proteomes" id="UP000789508"/>
    </source>
</evidence>
<keyword evidence="2" id="KW-1185">Reference proteome</keyword>
<gene>
    <name evidence="1" type="ORF">ALEPTO_LOCUS13495</name>
</gene>
<comment type="caution">
    <text evidence="1">The sequence shown here is derived from an EMBL/GenBank/DDBJ whole genome shotgun (WGS) entry which is preliminary data.</text>
</comment>
<proteinExistence type="predicted"/>
<dbReference type="AlphaFoldDB" id="A0A9N9J068"/>
<dbReference type="EMBL" id="CAJVPS010043718">
    <property type="protein sequence ID" value="CAG8756275.1"/>
    <property type="molecule type" value="Genomic_DNA"/>
</dbReference>